<accession>A0A9J5ZNL8</accession>
<gene>
    <name evidence="2" type="ORF">H5410_013524</name>
</gene>
<feature type="compositionally biased region" description="Polar residues" evidence="1">
    <location>
        <begin position="1051"/>
        <end position="1063"/>
    </location>
</feature>
<feature type="region of interest" description="Disordered" evidence="1">
    <location>
        <begin position="1051"/>
        <end position="1075"/>
    </location>
</feature>
<evidence type="ECO:0000256" key="1">
    <source>
        <dbReference type="SAM" id="MobiDB-lite"/>
    </source>
</evidence>
<feature type="region of interest" description="Disordered" evidence="1">
    <location>
        <begin position="3243"/>
        <end position="3262"/>
    </location>
</feature>
<dbReference type="Proteomes" id="UP000824120">
    <property type="component" value="Chromosome 3"/>
</dbReference>
<proteinExistence type="predicted"/>
<protein>
    <submittedName>
        <fullName evidence="2">Uncharacterized protein</fullName>
    </submittedName>
</protein>
<reference evidence="2 3" key="1">
    <citation type="submission" date="2020-09" db="EMBL/GenBank/DDBJ databases">
        <title>De no assembly of potato wild relative species, Solanum commersonii.</title>
        <authorList>
            <person name="Cho K."/>
        </authorList>
    </citation>
    <scope>NUCLEOTIDE SEQUENCE [LARGE SCALE GENOMIC DNA]</scope>
    <source>
        <strain evidence="2">LZ3.2</strain>
        <tissue evidence="2">Leaf</tissue>
    </source>
</reference>
<sequence>METVGPHDLNGPFSMSNDPQSRIPPIFPKILHRRLLRNYPWSQLALTAKTTHFQGQMIPGTSIKTLPIKPVIPHGQNNPFSKSNDPRNKQTSHFTDFKLTYGASWPSWPKQSIFNAERSPERTLPMEPVGPHGQNDPFSRSKDPWSGPVKTLPMEPVGPLDQNGPYSKSNDPRSRPSRPKQIIFNVKRSPEQDSNLFDVLSSFTEMLKDFESWIGFDILVGRSRSRSWSSIEAGFSIFYLSRDNMKDLVGVIVLFNYSVNSTLVTLPLHPLRPYLWSQLSFTAKTAHFQGQRIPGADLTNEASWPTWLKQPIFKVKQFPEQTSVKKLAMEPVGPHGKNNPFSRSNDHPNLTYEENWPSWTKHPIFKVKRSPDWVNTLFCQFSCPIFHGFFGDPNFNIILAKILPRRALRPYLWRQLALLTKTDHFQCQTIPEAVHGIFGDLDFDLFFPKILHGRPLRNYTWSQLALTAKTAHFKDQMIPGADVHLDLTYGASWPYGQNNPFSKSNDPRSRETSHFAYFHNSELVFAKMLAGRSLRPYLGRQLALTTHFQCRTIPGTGKPPYFAYFCMLSSLEFLVIQNFNLIFAKILPVRPLKPYLWSQLALTAKMAHFQSQRIPGAGKPPILPIFNFDLIFAKILPVRPLRPYLWSQLALTAKMAHFQSQRIPGADLTYGASWPSRPKRPIFKVKRCSEQSNNFLVIRNFDLIFAKILPGRLVRPYLWSQLAITTKMAHFQGQTIPGAINAIFGDPEYQTHFCQNFTSTSVKTLIVDLVEPHCQNNPFQGQAITVAVKSFPMEPVGPHGQNGPFSRSNDHRSRRPLRPYLWIQLALPAKTAHFKVKRYPEQTLPMEPVGPHGQNYSFSRSNDIRSGPWNFWLSEISTSVFPKFYSDVCEDQLALTAKTTHFKGQTILEEGKPTILPIFNFNLIFAKILRGRPLRPYLWSQLALLTKMAHFQGQTIFEEGKPPILPIFTLPMERLALRLKRPIFKVKRSTGRTSVKTLTMDPVGPTAKTAHFQGHAIPEAVHGFFGYTKFRPQFWQNFTWTSVKTLTMETVSPHGQNDPFSRSNDPRSSWPSRPKRPIFKNSDLIFAKILPGHPLKPYICRMLALTAKTTQFQGQTILEIDLTYGASWPLHLKWPIFKVKRSPEQTLHMEASWPSRPKAHFQGQAIQGESMDFLVIQNSDLIFAKISPETSFKTLPMEPIGPHSQNDPFSGQTIPKADFTYGANWPSRPKRPIFKVKRSLEKSMEFLVIQNFDLIFAKILPGRLLGPLLWSQLALTAKTTHFHGQTIPGADLTYGAKCSSRPKWPIIKVKGSPEHTSVKTLPMDPVGPHGQNGPFSRSNDPEFWKNFTWTSVKTLTMETVGPHRQNGPFSRLNNPRSRIPTYFLQKFYMDLTYEASWPSRPKQPIFKSNDPRIGIDLFFAKILHGRPLRNYPWSQLALTAKMAHFQGQMIPEKASWPSWPKQPFFKVKRSPERSMDFLVIQNFDLIFAKILPRHLLKPYLWRQLALMTKTDHFKNSDLFFAKILHRRPLRNYPWSQLALTTKTAHFQGQMIPEVVRGFLMIQNFDLIFAKILPRRPLRPYLRSQLALTAKTTHFQSQMIPVADLTYGASWPSWPKWPIFNVERSLELASIKTLPMERFALADKAAHFQGQAIHGKTSVKTLPTEPVGPHDQKQPIFKVKRSPKWSMKFLMIQIFDLIIAKILPGHPLRPYLWSGWPSRPKRPFSRSKRSRSSKPPFVDFHIIVHGFLVIEFQPHFAKIFTGRPLRPLWSRWPQCKATHFKCQAIRGRDLRPYLWSELASSHNGPFQGQRSPGRSMDFGDPNFDLILSKFYTGVVKTLPMEQVGPHGQNGHFGSSDRSGRPLRPYLWSGWPSRPKRPISRSNIPEAGKPHFANFDLTWNGWPSWPKGHFQGQSDPRAELTYGVSWPQAKWPIFQGQTIPEATLLMEPVDYYGQNGPFSRSNDPENRNYDLILPNFTSASVKTLPMEQLNLTAKMAHFQGQTIPDESFPMEKLALRPKRPIFKNFNLIFTKILLRRPLRPYLYRSIGPTQLSIPFSSQSDPEATLPIEQLALAKATHFQVKAIPRRRLYLWSQLALTAKMTHFKGQTIPKADLTYGANWPSRPKRPILKGKRSSEKPKRSIFMVKRSPEQSMDFLVIQNFDLIFQNFTWTSVKTLPMEPVGLHGQRPFSRSRIRPKRPIFKVKGSPEKINTQFCQFLYAVICGFFDLTYGAVGLRPKAAIFKTSVKTLPMESVGPHSQNDPFSRSNDPRRRPYFWSKLDLTAKKAHFQGQTILGADLTYGASWPSRPKRPIFKVKRSAEKFTIFIDDSKFPPHFCQNLPGRLLRPYLRSQLALTTKMTHFQGQMISGADLTYGASWSSRSKHPIFKVKRSPEAGKPPILPIFIPYLWSQLALALKRPIFRSKDPGSNLTYGSSWPSRQKGPILKVKRSSEQINPLSCRFSCAIVHGFLMIQNFDLIFAKILPAHPLRPYLWSQLGSRPKQPIFKVKRSPERSMEFLVIQNFDLIFAKILHGRPLRPYLWSQLALTAKTAHFKGQMIFGVVHGFLMIQNFDLIFAKILPRRPLRPYLWSQLALTAKADHFQDMIKPVCPFSVEPHGQNNPFQGQTITGVVHEFFGDPEFHPHFYQNVTWTSVKSFSMEPVGPHGQNGLFSRSNDHRSRQTPNFANFYLTYGASWPSRPKWPIFKVIRNFDLIFPKILPGHPLRPYLWSQLALTAKTSHFQLKSPEQTSFLPNFTWTTVKTLPREPIDPHGQNAPFSRSNDLRSKPYLWSQLALWPATHSRSNDPQKFTIFLVIEFQPHFAKFYKSVKTLPMERLALRPKAAHFQCQAITAGKPLFTDFHMLYSPFLVIQNFDLIFQNFTDIDLTYGAIGPHYPKRPISRSSDPRAIHENFWLIRNTKLIFSKILPGHPLRPYLWSQLALMAKTANFQGQTIPEKSMDFLVIHNSNLIFAKILPGRPLPYLWSKLALTSMDFLVIGIFDLIFTKNLPGCPLRPYMEPFGPHGQNGLFSRLNKPRAELTYRSNWPSRPKRLISKVKRAPKQVIRNSELIFAKNFTWTSFKTLPMEPVGPEMIRASKPLTPECAIVHSGFLTLPVELVGPHQNRPFSRSNNPQSRKTPVLPIFIPYLLSQLALTSKTVHFQGQTCFTVDKPPLLPIFMCYCSPYFLVIRNFDIISAKILPERPLRPYLCRQFTHGQNGPFSRIPTSFEPKFYMEVVKTYPMDSVVPHGENDQFSMSNDPQSSWPSRPKRPIFKVKRSRSWTSVKTLPMELVGPLSQNAPFSRPYHMEPIGPHGQNDPFSRSDDPRIRHPLRPYLWIQLSLTAKMANFQRQTIPGEGKLPILPIFEYYSPWIFGDLEFQPHFC</sequence>
<feature type="compositionally biased region" description="Polar residues" evidence="1">
    <location>
        <begin position="3245"/>
        <end position="3258"/>
    </location>
</feature>
<keyword evidence="3" id="KW-1185">Reference proteome</keyword>
<feature type="region of interest" description="Disordered" evidence="1">
    <location>
        <begin position="122"/>
        <end position="178"/>
    </location>
</feature>
<organism evidence="2 3">
    <name type="scientific">Solanum commersonii</name>
    <name type="common">Commerson's wild potato</name>
    <name type="synonym">Commerson's nightshade</name>
    <dbReference type="NCBI Taxonomy" id="4109"/>
    <lineage>
        <taxon>Eukaryota</taxon>
        <taxon>Viridiplantae</taxon>
        <taxon>Streptophyta</taxon>
        <taxon>Embryophyta</taxon>
        <taxon>Tracheophyta</taxon>
        <taxon>Spermatophyta</taxon>
        <taxon>Magnoliopsida</taxon>
        <taxon>eudicotyledons</taxon>
        <taxon>Gunneridae</taxon>
        <taxon>Pentapetalae</taxon>
        <taxon>asterids</taxon>
        <taxon>lamiids</taxon>
        <taxon>Solanales</taxon>
        <taxon>Solanaceae</taxon>
        <taxon>Solanoideae</taxon>
        <taxon>Solaneae</taxon>
        <taxon>Solanum</taxon>
    </lineage>
</organism>
<dbReference type="EMBL" id="JACXVP010000003">
    <property type="protein sequence ID" value="KAG5613700.1"/>
    <property type="molecule type" value="Genomic_DNA"/>
</dbReference>
<evidence type="ECO:0000313" key="3">
    <source>
        <dbReference type="Proteomes" id="UP000824120"/>
    </source>
</evidence>
<name>A0A9J5ZNL8_SOLCO</name>
<feature type="region of interest" description="Disordered" evidence="1">
    <location>
        <begin position="73"/>
        <end position="92"/>
    </location>
</feature>
<feature type="compositionally biased region" description="Polar residues" evidence="1">
    <location>
        <begin position="75"/>
        <end position="92"/>
    </location>
</feature>
<feature type="region of interest" description="Disordered" evidence="1">
    <location>
        <begin position="1317"/>
        <end position="1337"/>
    </location>
</feature>
<comment type="caution">
    <text evidence="2">The sequence shown here is derived from an EMBL/GenBank/DDBJ whole genome shotgun (WGS) entry which is preliminary data.</text>
</comment>
<evidence type="ECO:0000313" key="2">
    <source>
        <dbReference type="EMBL" id="KAG5613700.1"/>
    </source>
</evidence>